<reference evidence="8 9" key="1">
    <citation type="submission" date="2024-05" db="EMBL/GenBank/DDBJ databases">
        <authorList>
            <person name="Yi C."/>
        </authorList>
    </citation>
    <scope>NUCLEOTIDE SEQUENCE [LARGE SCALE GENOMIC DNA]</scope>
    <source>
        <strain evidence="8 9">XS13</strain>
    </source>
</reference>
<dbReference type="PROSITE" id="PS51192">
    <property type="entry name" value="HELICASE_ATP_BIND_1"/>
    <property type="match status" value="1"/>
</dbReference>
<evidence type="ECO:0000259" key="6">
    <source>
        <dbReference type="PROSITE" id="PS51192"/>
    </source>
</evidence>
<dbReference type="Pfam" id="PF00270">
    <property type="entry name" value="DEAD"/>
    <property type="match status" value="1"/>
</dbReference>
<dbReference type="RefSeq" id="WP_347918178.1">
    <property type="nucleotide sequence ID" value="NZ_JBDXMX010000001.1"/>
</dbReference>
<keyword evidence="4" id="KW-0067">ATP-binding</keyword>
<evidence type="ECO:0000313" key="8">
    <source>
        <dbReference type="EMBL" id="MEO9246231.1"/>
    </source>
</evidence>
<dbReference type="InterPro" id="IPR011545">
    <property type="entry name" value="DEAD/DEAH_box_helicase_dom"/>
</dbReference>
<dbReference type="Pfam" id="PF00271">
    <property type="entry name" value="Helicase_C"/>
    <property type="match status" value="1"/>
</dbReference>
<protein>
    <submittedName>
        <fullName evidence="8">DUF3516 domain-containing protein</fullName>
    </submittedName>
</protein>
<feature type="compositionally biased region" description="Basic residues" evidence="5">
    <location>
        <begin position="413"/>
        <end position="427"/>
    </location>
</feature>
<dbReference type="SMART" id="SM00487">
    <property type="entry name" value="DEXDc"/>
    <property type="match status" value="1"/>
</dbReference>
<dbReference type="PANTHER" id="PTHR12131">
    <property type="entry name" value="ATP-DEPENDENT RNA AND DNA HELICASE"/>
    <property type="match status" value="1"/>
</dbReference>
<proteinExistence type="predicted"/>
<evidence type="ECO:0000259" key="7">
    <source>
        <dbReference type="PROSITE" id="PS51194"/>
    </source>
</evidence>
<dbReference type="EMBL" id="JBDXMX010000001">
    <property type="protein sequence ID" value="MEO9246231.1"/>
    <property type="molecule type" value="Genomic_DNA"/>
</dbReference>
<name>A0ABV0IDJ3_9MICC</name>
<dbReference type="Pfam" id="PF12029">
    <property type="entry name" value="DUF3516"/>
    <property type="match status" value="1"/>
</dbReference>
<dbReference type="InterPro" id="IPR027417">
    <property type="entry name" value="P-loop_NTPase"/>
</dbReference>
<evidence type="ECO:0000256" key="5">
    <source>
        <dbReference type="SAM" id="MobiDB-lite"/>
    </source>
</evidence>
<feature type="domain" description="Helicase C-terminal" evidence="7">
    <location>
        <begin position="248"/>
        <end position="427"/>
    </location>
</feature>
<accession>A0ABV0IDJ3</accession>
<dbReference type="InterPro" id="IPR001650">
    <property type="entry name" value="Helicase_C-like"/>
</dbReference>
<dbReference type="InterPro" id="IPR014001">
    <property type="entry name" value="Helicase_ATP-bd"/>
</dbReference>
<keyword evidence="9" id="KW-1185">Reference proteome</keyword>
<dbReference type="PANTHER" id="PTHR12131:SF1">
    <property type="entry name" value="ATP-DEPENDENT RNA HELICASE SUPV3L1, MITOCHONDRIAL-RELATED"/>
    <property type="match status" value="1"/>
</dbReference>
<dbReference type="SUPFAM" id="SSF52540">
    <property type="entry name" value="P-loop containing nucleoside triphosphate hydrolases"/>
    <property type="match status" value="1"/>
</dbReference>
<dbReference type="Proteomes" id="UP001484097">
    <property type="component" value="Unassembled WGS sequence"/>
</dbReference>
<feature type="region of interest" description="Disordered" evidence="5">
    <location>
        <begin position="403"/>
        <end position="431"/>
    </location>
</feature>
<evidence type="ECO:0000256" key="1">
    <source>
        <dbReference type="ARBA" id="ARBA00022741"/>
    </source>
</evidence>
<dbReference type="Gene3D" id="3.40.50.300">
    <property type="entry name" value="P-loop containing nucleotide triphosphate hydrolases"/>
    <property type="match status" value="2"/>
</dbReference>
<feature type="domain" description="Helicase ATP-binding" evidence="6">
    <location>
        <begin position="49"/>
        <end position="205"/>
    </location>
</feature>
<evidence type="ECO:0000313" key="9">
    <source>
        <dbReference type="Proteomes" id="UP001484097"/>
    </source>
</evidence>
<evidence type="ECO:0000256" key="2">
    <source>
        <dbReference type="ARBA" id="ARBA00022801"/>
    </source>
</evidence>
<keyword evidence="1" id="KW-0547">Nucleotide-binding</keyword>
<dbReference type="InterPro" id="IPR050699">
    <property type="entry name" value="RNA-DNA_Helicase"/>
</dbReference>
<organism evidence="8 9">
    <name type="scientific">Citricoccus nitrophenolicus</name>
    <dbReference type="NCBI Taxonomy" id="863575"/>
    <lineage>
        <taxon>Bacteria</taxon>
        <taxon>Bacillati</taxon>
        <taxon>Actinomycetota</taxon>
        <taxon>Actinomycetes</taxon>
        <taxon>Micrococcales</taxon>
        <taxon>Micrococcaceae</taxon>
        <taxon>Citricoccus</taxon>
    </lineage>
</organism>
<dbReference type="PROSITE" id="PS51194">
    <property type="entry name" value="HELICASE_CTER"/>
    <property type="match status" value="1"/>
</dbReference>
<comment type="caution">
    <text evidence="8">The sequence shown here is derived from an EMBL/GenBank/DDBJ whole genome shotgun (WGS) entry which is preliminary data.</text>
</comment>
<dbReference type="CDD" id="cd17921">
    <property type="entry name" value="DEXHc_Ski2"/>
    <property type="match status" value="1"/>
</dbReference>
<evidence type="ECO:0000256" key="3">
    <source>
        <dbReference type="ARBA" id="ARBA00022806"/>
    </source>
</evidence>
<sequence>MFLSDLIPVADPVADGRPARPSPDAVYDGFLEWARSRGVSLYPAQDEAVMELAQGHHVILATPTGSGKSLVAVAAHFHALSTGQRTYYTAPIKALVSEKFFALVEIFGADRVGMVTGDSSVNGDAPIICCTAEILANQALREGSGLDVGTVVMDEFHFYADPQRGWAWQLPLLELPQAQFLLMSATLGDTTRFEEDLTERTGRTAVTVAHAERPIPLSFEWSEDHVQDKVDELVQTRQAPVYVVHFSQLDAVERAQALSSVAVASREEKDAIAERIAGFRFSAGFGKTLNRLVRSGIGVHHAGMLPKYRRLVERLAQEGLLKVICGTDTLGVGINVPIRTVLITALSKYDGQRTRILHAREFHQIAGRAGRAGFDTAGLVVVQAPEHVIENAKAQQKAAAKFAGIKDEAERSKRMKQSTKSSPKKTPPKGFVSWGRATFEKLIGADPEPMTSQMRISHSMLLNILDRPGDPVIAVRRMLRNSHESPAKQAAHMRRSLGIFRELLATGVVEKLPAPDAEGRTVDLTVDLQANFALNQPLSPFALAAFELLDPADPDYALDLVSIVEATLEPPRQVLSAQVKKARGEAVAAMKAEGMDYTDRMNALDEVTHPMPLAELLEQQFETYRTTAPWLNDFELTPKSVVRDMFERAMGFSDYVNFYGLSRSEGVLLRYLTDAVKALRQTVPQDSRDEELDVLMAWLAEIVQQTDSSLIEEWEDLVAGDVEELKKDHEQLAPPEPPRLTANRPVFTVMVRNALFRRVRLFGDEQDAALAALGQEAGDAFAADDWADALDGYFGDYEDIDDGPTGRGPQYFRVDTAPRPGPDGGAPAGVSGSRWWTVRQVLVDPEGNLDWGINAVVDLDASDEAARPVVHVVSVGPPESGWTV</sequence>
<keyword evidence="2" id="KW-0378">Hydrolase</keyword>
<keyword evidence="3" id="KW-0347">Helicase</keyword>
<gene>
    <name evidence="8" type="ORF">ABDK96_00845</name>
</gene>
<dbReference type="SMART" id="SM00490">
    <property type="entry name" value="HELICc"/>
    <property type="match status" value="1"/>
</dbReference>
<dbReference type="InterPro" id="IPR021904">
    <property type="entry name" value="DUF3516"/>
</dbReference>
<evidence type="ECO:0000256" key="4">
    <source>
        <dbReference type="ARBA" id="ARBA00022840"/>
    </source>
</evidence>